<dbReference type="Pfam" id="PF08523">
    <property type="entry name" value="MBF1"/>
    <property type="match status" value="1"/>
</dbReference>
<sequence length="153" mass="17233">MAESDWSEVTYIGHRPGKASQLRSKQAVNSALRTGADIETNKKYAGGQNKQMSANKNTAKLDRETEELHHEHVALDVAKLIQQGRQAKGWTQKDLATKINEKQQVVNDYEGGKAIPNQQVIGKLERVLGKLSLIVQFIAIDYEHKTNLYFFNI</sequence>
<dbReference type="Pfam" id="PF01381">
    <property type="entry name" value="HTH_3"/>
    <property type="match status" value="1"/>
</dbReference>
<evidence type="ECO:0000313" key="5">
    <source>
        <dbReference type="EMBL" id="KAK0063419.1"/>
    </source>
</evidence>
<reference evidence="5" key="2">
    <citation type="submission" date="2023-04" db="EMBL/GenBank/DDBJ databases">
        <authorList>
            <person name="Bu L."/>
            <person name="Lu L."/>
            <person name="Laidemitt M.R."/>
            <person name="Zhang S.M."/>
            <person name="Mutuku M."/>
            <person name="Mkoji G."/>
            <person name="Steinauer M."/>
            <person name="Loker E.S."/>
        </authorList>
    </citation>
    <scope>NUCLEOTIDE SEQUENCE</scope>
    <source>
        <strain evidence="5">KasaAsao</strain>
        <tissue evidence="5">Whole Snail</tissue>
    </source>
</reference>
<dbReference type="SUPFAM" id="SSF47413">
    <property type="entry name" value="lambda repressor-like DNA-binding domains"/>
    <property type="match status" value="1"/>
</dbReference>
<dbReference type="InterPro" id="IPR013729">
    <property type="entry name" value="MBF1_N"/>
</dbReference>
<comment type="caution">
    <text evidence="5">The sequence shown here is derived from an EMBL/GenBank/DDBJ whole genome shotgun (WGS) entry which is preliminary data.</text>
</comment>
<evidence type="ECO:0000259" key="4">
    <source>
        <dbReference type="PROSITE" id="PS50943"/>
    </source>
</evidence>
<dbReference type="GO" id="GO:0005634">
    <property type="term" value="C:nucleus"/>
    <property type="evidence" value="ECO:0007669"/>
    <property type="project" value="TreeGrafter"/>
</dbReference>
<dbReference type="PROSITE" id="PS50943">
    <property type="entry name" value="HTH_CROC1"/>
    <property type="match status" value="1"/>
</dbReference>
<dbReference type="Proteomes" id="UP001233172">
    <property type="component" value="Unassembled WGS sequence"/>
</dbReference>
<keyword evidence="6" id="KW-1185">Reference proteome</keyword>
<keyword evidence="3" id="KW-0804">Transcription</keyword>
<dbReference type="PANTHER" id="PTHR10245:SF15">
    <property type="entry name" value="ENDOTHELIAL DIFFERENTIATION-RELATED FACTOR 1"/>
    <property type="match status" value="1"/>
</dbReference>
<proteinExistence type="predicted"/>
<organism evidence="5 6">
    <name type="scientific">Biomphalaria pfeifferi</name>
    <name type="common">Bloodfluke planorb</name>
    <name type="synonym">Freshwater snail</name>
    <dbReference type="NCBI Taxonomy" id="112525"/>
    <lineage>
        <taxon>Eukaryota</taxon>
        <taxon>Metazoa</taxon>
        <taxon>Spiralia</taxon>
        <taxon>Lophotrochozoa</taxon>
        <taxon>Mollusca</taxon>
        <taxon>Gastropoda</taxon>
        <taxon>Heterobranchia</taxon>
        <taxon>Euthyneura</taxon>
        <taxon>Panpulmonata</taxon>
        <taxon>Hygrophila</taxon>
        <taxon>Lymnaeoidea</taxon>
        <taxon>Planorbidae</taxon>
        <taxon>Biomphalaria</taxon>
    </lineage>
</organism>
<accession>A0AAD8BYV7</accession>
<dbReference type="SMART" id="SM00530">
    <property type="entry name" value="HTH_XRE"/>
    <property type="match status" value="1"/>
</dbReference>
<evidence type="ECO:0000256" key="2">
    <source>
        <dbReference type="ARBA" id="ARBA00023125"/>
    </source>
</evidence>
<dbReference type="AlphaFoldDB" id="A0AAD8BYV7"/>
<evidence type="ECO:0000256" key="1">
    <source>
        <dbReference type="ARBA" id="ARBA00023015"/>
    </source>
</evidence>
<dbReference type="Gene3D" id="1.10.260.40">
    <property type="entry name" value="lambda repressor-like DNA-binding domains"/>
    <property type="match status" value="1"/>
</dbReference>
<protein>
    <submittedName>
        <fullName evidence="5">Endothelial differentiation-related factor 1</fullName>
    </submittedName>
</protein>
<name>A0AAD8BYV7_BIOPF</name>
<dbReference type="CDD" id="cd00093">
    <property type="entry name" value="HTH_XRE"/>
    <property type="match status" value="1"/>
</dbReference>
<dbReference type="InterPro" id="IPR001387">
    <property type="entry name" value="Cro/C1-type_HTH"/>
</dbReference>
<dbReference type="PANTHER" id="PTHR10245">
    <property type="entry name" value="ENDOTHELIAL DIFFERENTIATION-RELATED FACTOR 1 MULTIPROTEIN BRIDGING FACTOR 1"/>
    <property type="match status" value="1"/>
</dbReference>
<dbReference type="EMBL" id="JASAOG010000021">
    <property type="protein sequence ID" value="KAK0063419.1"/>
    <property type="molecule type" value="Genomic_DNA"/>
</dbReference>
<dbReference type="GO" id="GO:0003677">
    <property type="term" value="F:DNA binding"/>
    <property type="evidence" value="ECO:0007669"/>
    <property type="project" value="UniProtKB-KW"/>
</dbReference>
<evidence type="ECO:0000313" key="6">
    <source>
        <dbReference type="Proteomes" id="UP001233172"/>
    </source>
</evidence>
<reference evidence="5" key="1">
    <citation type="journal article" date="2023" name="PLoS Negl. Trop. Dis.">
        <title>A genome sequence for Biomphalaria pfeifferi, the major vector snail for the human-infecting parasite Schistosoma mansoni.</title>
        <authorList>
            <person name="Bu L."/>
            <person name="Lu L."/>
            <person name="Laidemitt M.R."/>
            <person name="Zhang S.M."/>
            <person name="Mutuku M."/>
            <person name="Mkoji G."/>
            <person name="Steinauer M."/>
            <person name="Loker E.S."/>
        </authorList>
    </citation>
    <scope>NUCLEOTIDE SEQUENCE</scope>
    <source>
        <strain evidence="5">KasaAsao</strain>
    </source>
</reference>
<keyword evidence="1" id="KW-0805">Transcription regulation</keyword>
<feature type="domain" description="HTH cro/C1-type" evidence="4">
    <location>
        <begin position="81"/>
        <end position="134"/>
    </location>
</feature>
<keyword evidence="2" id="KW-0238">DNA-binding</keyword>
<dbReference type="InterPro" id="IPR010982">
    <property type="entry name" value="Lambda_DNA-bd_dom_sf"/>
</dbReference>
<gene>
    <name evidence="5" type="ORF">Bpfe_007060</name>
</gene>
<evidence type="ECO:0000256" key="3">
    <source>
        <dbReference type="ARBA" id="ARBA00023163"/>
    </source>
</evidence>